<reference evidence="10" key="1">
    <citation type="submission" date="2016-01" db="EMBL/GenBank/DDBJ databases">
        <authorList>
            <person name="Peeters C."/>
        </authorList>
    </citation>
    <scope>NUCLEOTIDE SEQUENCE [LARGE SCALE GENOMIC DNA]</scope>
    <source>
        <strain evidence="10">LMG 22934</strain>
    </source>
</reference>
<keyword evidence="4" id="KW-0805">Transcription regulation</keyword>
<dbReference type="GO" id="GO:0006417">
    <property type="term" value="P:regulation of translation"/>
    <property type="evidence" value="ECO:0007669"/>
    <property type="project" value="UniProtKB-KW"/>
</dbReference>
<organism evidence="10 11">
    <name type="scientific">Caballeronia humi</name>
    <dbReference type="NCBI Taxonomy" id="326474"/>
    <lineage>
        <taxon>Bacteria</taxon>
        <taxon>Pseudomonadati</taxon>
        <taxon>Pseudomonadota</taxon>
        <taxon>Betaproteobacteria</taxon>
        <taxon>Burkholderiales</taxon>
        <taxon>Burkholderiaceae</taxon>
        <taxon>Caballeronia</taxon>
    </lineage>
</organism>
<dbReference type="Gene3D" id="4.10.520.10">
    <property type="entry name" value="IHF-like DNA-binding proteins"/>
    <property type="match status" value="1"/>
</dbReference>
<evidence type="ECO:0000313" key="11">
    <source>
        <dbReference type="Proteomes" id="UP000054977"/>
    </source>
</evidence>
<dbReference type="GO" id="GO:0006310">
    <property type="term" value="P:DNA recombination"/>
    <property type="evidence" value="ECO:0007669"/>
    <property type="project" value="UniProtKB-KW"/>
</dbReference>
<dbReference type="CDD" id="cd13835">
    <property type="entry name" value="IHF_A"/>
    <property type="match status" value="1"/>
</dbReference>
<dbReference type="PANTHER" id="PTHR33175:SF2">
    <property type="entry name" value="INTEGRATION HOST FACTOR SUBUNIT ALPHA"/>
    <property type="match status" value="1"/>
</dbReference>
<dbReference type="GO" id="GO:0003677">
    <property type="term" value="F:DNA binding"/>
    <property type="evidence" value="ECO:0007669"/>
    <property type="project" value="UniProtKB-KW"/>
</dbReference>
<dbReference type="GO" id="GO:0009893">
    <property type="term" value="P:positive regulation of metabolic process"/>
    <property type="evidence" value="ECO:0007669"/>
    <property type="project" value="UniProtKB-ARBA"/>
</dbReference>
<evidence type="ECO:0000256" key="2">
    <source>
        <dbReference type="ARBA" id="ARBA00018329"/>
    </source>
</evidence>
<dbReference type="InterPro" id="IPR010992">
    <property type="entry name" value="IHF-like_DNA-bd_dom_sf"/>
</dbReference>
<evidence type="ECO:0000256" key="5">
    <source>
        <dbReference type="ARBA" id="ARBA00023125"/>
    </source>
</evidence>
<keyword evidence="5" id="KW-0238">DNA-binding</keyword>
<dbReference type="InterPro" id="IPR020816">
    <property type="entry name" value="Histone-like_DNA-bd_CS"/>
</dbReference>
<dbReference type="EMBL" id="FCNW02000043">
    <property type="protein sequence ID" value="SAL59641.1"/>
    <property type="molecule type" value="Genomic_DNA"/>
</dbReference>
<dbReference type="GO" id="GO:0005829">
    <property type="term" value="C:cytosol"/>
    <property type="evidence" value="ECO:0007669"/>
    <property type="project" value="TreeGrafter"/>
</dbReference>
<dbReference type="STRING" id="326474.AWB65_05354"/>
<dbReference type="SUPFAM" id="SSF47729">
    <property type="entry name" value="IHF-like DNA-binding proteins"/>
    <property type="match status" value="1"/>
</dbReference>
<accession>A0A158IUC5</accession>
<dbReference type="RefSeq" id="WP_235007778.1">
    <property type="nucleotide sequence ID" value="NZ_FCNW02000043.1"/>
</dbReference>
<dbReference type="Pfam" id="PF00216">
    <property type="entry name" value="Bac_DNA_binding"/>
    <property type="match status" value="1"/>
</dbReference>
<keyword evidence="3" id="KW-0810">Translation regulation</keyword>
<dbReference type="PANTHER" id="PTHR33175">
    <property type="entry name" value="DNA-BINDING PROTEIN HU"/>
    <property type="match status" value="1"/>
</dbReference>
<dbReference type="InterPro" id="IPR000119">
    <property type="entry name" value="Hist_DNA-bd"/>
</dbReference>
<dbReference type="GO" id="GO:0006355">
    <property type="term" value="P:regulation of DNA-templated transcription"/>
    <property type="evidence" value="ECO:0007669"/>
    <property type="project" value="InterPro"/>
</dbReference>
<dbReference type="PRINTS" id="PR01727">
    <property type="entry name" value="DNABINDINGHU"/>
</dbReference>
<dbReference type="Proteomes" id="UP000054977">
    <property type="component" value="Unassembled WGS sequence"/>
</dbReference>
<evidence type="ECO:0000256" key="7">
    <source>
        <dbReference type="ARBA" id="ARBA00023172"/>
    </source>
</evidence>
<protein>
    <recommendedName>
        <fullName evidence="2">Integration host factor subunit alpha</fullName>
    </recommendedName>
</protein>
<evidence type="ECO:0000256" key="8">
    <source>
        <dbReference type="RuleBase" id="RU003939"/>
    </source>
</evidence>
<feature type="region of interest" description="Disordered" evidence="9">
    <location>
        <begin position="1"/>
        <end position="21"/>
    </location>
</feature>
<dbReference type="SMART" id="SM00411">
    <property type="entry name" value="BHL"/>
    <property type="match status" value="1"/>
</dbReference>
<proteinExistence type="inferred from homology"/>
<evidence type="ECO:0000256" key="6">
    <source>
        <dbReference type="ARBA" id="ARBA00023163"/>
    </source>
</evidence>
<evidence type="ECO:0000256" key="3">
    <source>
        <dbReference type="ARBA" id="ARBA00022845"/>
    </source>
</evidence>
<name>A0A158IUC5_9BURK</name>
<dbReference type="NCBIfam" id="NF001401">
    <property type="entry name" value="PRK00285.1"/>
    <property type="match status" value="1"/>
</dbReference>
<dbReference type="GO" id="GO:0030527">
    <property type="term" value="F:structural constituent of chromatin"/>
    <property type="evidence" value="ECO:0007669"/>
    <property type="project" value="InterPro"/>
</dbReference>
<dbReference type="InterPro" id="IPR005684">
    <property type="entry name" value="IHF_alpha"/>
</dbReference>
<gene>
    <name evidence="10" type="ORF">AWB65_05354</name>
</gene>
<dbReference type="AlphaFoldDB" id="A0A158IUC5"/>
<evidence type="ECO:0000313" key="10">
    <source>
        <dbReference type="EMBL" id="SAL59641.1"/>
    </source>
</evidence>
<keyword evidence="6" id="KW-0804">Transcription</keyword>
<dbReference type="PROSITE" id="PS00045">
    <property type="entry name" value="HISTONE_LIKE"/>
    <property type="match status" value="1"/>
</dbReference>
<comment type="similarity">
    <text evidence="1 8">Belongs to the bacterial histone-like protein family.</text>
</comment>
<keyword evidence="7" id="KW-0233">DNA recombination</keyword>
<evidence type="ECO:0000256" key="9">
    <source>
        <dbReference type="SAM" id="MobiDB-lite"/>
    </source>
</evidence>
<evidence type="ECO:0000256" key="4">
    <source>
        <dbReference type="ARBA" id="ARBA00023015"/>
    </source>
</evidence>
<sequence length="139" mass="15294">MPPLFDTSRIRMNPSDKTAETAHELNFHEELPSQAADVAQPAFIRAHLIERLTARLGLDKPDAHALVDAFFELIMQALGDGETVGLSGFGCFQVRDKRARPGRNPKTGAAVPVAARRVVLFRASRILESRVRGVTHPDD</sequence>
<evidence type="ECO:0000256" key="1">
    <source>
        <dbReference type="ARBA" id="ARBA00010529"/>
    </source>
</evidence>
<keyword evidence="11" id="KW-1185">Reference proteome</keyword>
<comment type="caution">
    <text evidence="10">The sequence shown here is derived from an EMBL/GenBank/DDBJ whole genome shotgun (WGS) entry which is preliminary data.</text>
</comment>